<dbReference type="RefSeq" id="WP_301240239.1">
    <property type="nucleotide sequence ID" value="NZ_JANRHH010000052.1"/>
</dbReference>
<keyword evidence="3" id="KW-1185">Reference proteome</keyword>
<evidence type="ECO:0000313" key="2">
    <source>
        <dbReference type="EMBL" id="MDN4595212.1"/>
    </source>
</evidence>
<dbReference type="EMBL" id="JANRHH010000052">
    <property type="protein sequence ID" value="MDN4595212.1"/>
    <property type="molecule type" value="Genomic_DNA"/>
</dbReference>
<dbReference type="GO" id="GO:0016746">
    <property type="term" value="F:acyltransferase activity"/>
    <property type="evidence" value="ECO:0007669"/>
    <property type="project" value="UniProtKB-KW"/>
</dbReference>
<organism evidence="2 3">
    <name type="scientific">Polycladomyces subterraneus</name>
    <dbReference type="NCBI Taxonomy" id="1016997"/>
    <lineage>
        <taxon>Bacteria</taxon>
        <taxon>Bacillati</taxon>
        <taxon>Bacillota</taxon>
        <taxon>Bacilli</taxon>
        <taxon>Bacillales</taxon>
        <taxon>Thermoactinomycetaceae</taxon>
        <taxon>Polycladomyces</taxon>
    </lineage>
</organism>
<accession>A0ABT8IR12</accession>
<dbReference type="PANTHER" id="PTHR43451">
    <property type="entry name" value="ACETYLTRANSFERASE (GNAT) FAMILY PROTEIN"/>
    <property type="match status" value="1"/>
</dbReference>
<reference evidence="2" key="1">
    <citation type="submission" date="2022-08" db="EMBL/GenBank/DDBJ databases">
        <title>Polycladomyces zharkentsis sp. nov., a novel thermophilic CMC and starch-degrading bacterium isolated from a geothermal spring in Kazakhstan.</title>
        <authorList>
            <person name="Mashzhan A."/>
            <person name="Kistaubaeva A."/>
            <person name="Javier-Lopez R."/>
            <person name="Birkeland N.-K."/>
        </authorList>
    </citation>
    <scope>NUCLEOTIDE SEQUENCE</scope>
    <source>
        <strain evidence="2">KSR 13</strain>
    </source>
</reference>
<protein>
    <submittedName>
        <fullName evidence="2">GNAT family N-acetyltransferase</fullName>
        <ecNumber evidence="2">2.3.1.-</ecNumber>
    </submittedName>
</protein>
<feature type="domain" description="N-acetyltransferase" evidence="1">
    <location>
        <begin position="26"/>
        <end position="160"/>
    </location>
</feature>
<dbReference type="SUPFAM" id="SSF55729">
    <property type="entry name" value="Acyl-CoA N-acyltransferases (Nat)"/>
    <property type="match status" value="1"/>
</dbReference>
<evidence type="ECO:0000259" key="1">
    <source>
        <dbReference type="PROSITE" id="PS51186"/>
    </source>
</evidence>
<name>A0ABT8IR12_9BACL</name>
<dbReference type="CDD" id="cd04301">
    <property type="entry name" value="NAT_SF"/>
    <property type="match status" value="1"/>
</dbReference>
<gene>
    <name evidence="2" type="ORF">NWF35_15195</name>
</gene>
<keyword evidence="2" id="KW-0012">Acyltransferase</keyword>
<proteinExistence type="predicted"/>
<dbReference type="Gene3D" id="3.40.630.30">
    <property type="match status" value="1"/>
</dbReference>
<evidence type="ECO:0000313" key="3">
    <source>
        <dbReference type="Proteomes" id="UP001174196"/>
    </source>
</evidence>
<sequence length="160" mass="18110">MFVIRKFQDPDAAQIATLFHETVHTVNARDYTPEQLDAWAPEWSAEERQEQVKKLKLLLRKNISYVADMGGQVVGFADITKDGYLNRMFVHKNHQGQGIASALLRVLEYEMTQLGVTEIHTDASITAKPFFESHGFVTVQPQTVTVRGVSMVNFKMVKAL</sequence>
<dbReference type="Pfam" id="PF13673">
    <property type="entry name" value="Acetyltransf_10"/>
    <property type="match status" value="1"/>
</dbReference>
<dbReference type="InterPro" id="IPR016181">
    <property type="entry name" value="Acyl_CoA_acyltransferase"/>
</dbReference>
<dbReference type="Proteomes" id="UP001174196">
    <property type="component" value="Unassembled WGS sequence"/>
</dbReference>
<dbReference type="InterPro" id="IPR052564">
    <property type="entry name" value="N-acetyltrans/Recomb-assoc"/>
</dbReference>
<dbReference type="PANTHER" id="PTHR43451:SF1">
    <property type="entry name" value="ACETYLTRANSFERASE"/>
    <property type="match status" value="1"/>
</dbReference>
<dbReference type="InterPro" id="IPR000182">
    <property type="entry name" value="GNAT_dom"/>
</dbReference>
<dbReference type="EC" id="2.3.1.-" evidence="2"/>
<keyword evidence="2" id="KW-0808">Transferase</keyword>
<comment type="caution">
    <text evidence="2">The sequence shown here is derived from an EMBL/GenBank/DDBJ whole genome shotgun (WGS) entry which is preliminary data.</text>
</comment>
<dbReference type="PROSITE" id="PS51186">
    <property type="entry name" value="GNAT"/>
    <property type="match status" value="1"/>
</dbReference>